<evidence type="ECO:0000256" key="1">
    <source>
        <dbReference type="ARBA" id="ARBA00022630"/>
    </source>
</evidence>
<keyword evidence="5" id="KW-1185">Reference proteome</keyword>
<dbReference type="GO" id="GO:0016491">
    <property type="term" value="F:oxidoreductase activity"/>
    <property type="evidence" value="ECO:0007669"/>
    <property type="project" value="UniProtKB-KW"/>
</dbReference>
<dbReference type="PRINTS" id="PR00469">
    <property type="entry name" value="PNDRDTASEII"/>
</dbReference>
<evidence type="ECO:0000313" key="5">
    <source>
        <dbReference type="Proteomes" id="UP000461162"/>
    </source>
</evidence>
<dbReference type="InterPro" id="IPR050097">
    <property type="entry name" value="Ferredoxin-NADP_redctase_2"/>
</dbReference>
<protein>
    <submittedName>
        <fullName evidence="4">Thioredoxin reductase</fullName>
    </submittedName>
</protein>
<feature type="domain" description="FAD/NAD(P)-binding" evidence="3">
    <location>
        <begin position="7"/>
        <end position="285"/>
    </location>
</feature>
<dbReference type="AlphaFoldDB" id="A0A7K1KMF0"/>
<name>A0A7K1KMF0_9BACT</name>
<keyword evidence="1" id="KW-0285">Flavoprotein</keyword>
<proteinExistence type="predicted"/>
<accession>A0A7K1KMF0</accession>
<dbReference type="InterPro" id="IPR023753">
    <property type="entry name" value="FAD/NAD-binding_dom"/>
</dbReference>
<dbReference type="Gene3D" id="3.50.50.60">
    <property type="entry name" value="FAD/NAD(P)-binding domain"/>
    <property type="match status" value="2"/>
</dbReference>
<reference evidence="4 5" key="1">
    <citation type="submission" date="2019-11" db="EMBL/GenBank/DDBJ databases">
        <title>Pseudodesulfovibrio alkaliphilus, sp. nov., an alkaliphilic sulfate-reducing bacteria from mud volcano of Taman peninsula, Russia.</title>
        <authorList>
            <person name="Frolova A."/>
            <person name="Merkel A.Y."/>
            <person name="Slobodkin A.I."/>
        </authorList>
    </citation>
    <scope>NUCLEOTIDE SEQUENCE [LARGE SCALE GENOMIC DNA]</scope>
    <source>
        <strain evidence="4 5">F-1</strain>
    </source>
</reference>
<evidence type="ECO:0000256" key="2">
    <source>
        <dbReference type="ARBA" id="ARBA00023002"/>
    </source>
</evidence>
<keyword evidence="2" id="KW-0560">Oxidoreductase</keyword>
<organism evidence="4 5">
    <name type="scientific">Pseudodesulfovibrio alkaliphilus</name>
    <dbReference type="NCBI Taxonomy" id="2661613"/>
    <lineage>
        <taxon>Bacteria</taxon>
        <taxon>Pseudomonadati</taxon>
        <taxon>Thermodesulfobacteriota</taxon>
        <taxon>Desulfovibrionia</taxon>
        <taxon>Desulfovibrionales</taxon>
        <taxon>Desulfovibrionaceae</taxon>
    </lineage>
</organism>
<evidence type="ECO:0000259" key="3">
    <source>
        <dbReference type="Pfam" id="PF07992"/>
    </source>
</evidence>
<dbReference type="Proteomes" id="UP000461162">
    <property type="component" value="Unassembled WGS sequence"/>
</dbReference>
<evidence type="ECO:0000313" key="4">
    <source>
        <dbReference type="EMBL" id="MUM77042.1"/>
    </source>
</evidence>
<dbReference type="EMBL" id="WODC01000002">
    <property type="protein sequence ID" value="MUM77042.1"/>
    <property type="molecule type" value="Genomic_DNA"/>
</dbReference>
<dbReference type="SUPFAM" id="SSF51905">
    <property type="entry name" value="FAD/NAD(P)-binding domain"/>
    <property type="match status" value="1"/>
</dbReference>
<sequence>MTDRKTYDVVILGSGPAGLQAGIHASRKNASTLMLGRMDNSSLYWAHIENFCCQLAVSGEDVLNTGREQVESFGGIFRDEDVLAIEPEGTLFSVHLESGETILAKSVVLATGSSRNKLGVPGEKELLGKGVSYCVDCDAGFFRDQIVAVAGNRSAAAGGAVALTRFASEVHLYCDTLDVADGLRKQLVETGVTVHQGVKIKEIRGKTGVESVVLDDDTVREVSGVFIELGAKGVLELTATLGVALDESMKYIETDKKQHTNIHGIFAAGDICGPPLQMAKAVGEGCVAGIEAANHARKLKNEG</sequence>
<dbReference type="PANTHER" id="PTHR48105">
    <property type="entry name" value="THIOREDOXIN REDUCTASE 1-RELATED-RELATED"/>
    <property type="match status" value="1"/>
</dbReference>
<dbReference type="InterPro" id="IPR036188">
    <property type="entry name" value="FAD/NAD-bd_sf"/>
</dbReference>
<dbReference type="RefSeq" id="WP_155932779.1">
    <property type="nucleotide sequence ID" value="NZ_WODC01000002.1"/>
</dbReference>
<dbReference type="Pfam" id="PF07992">
    <property type="entry name" value="Pyr_redox_2"/>
    <property type="match status" value="1"/>
</dbReference>
<comment type="caution">
    <text evidence="4">The sequence shown here is derived from an EMBL/GenBank/DDBJ whole genome shotgun (WGS) entry which is preliminary data.</text>
</comment>
<dbReference type="PRINTS" id="PR00368">
    <property type="entry name" value="FADPNR"/>
</dbReference>
<gene>
    <name evidence="4" type="ORF">GKC30_05300</name>
</gene>